<evidence type="ECO:0000256" key="1">
    <source>
        <dbReference type="SAM" id="SignalP"/>
    </source>
</evidence>
<evidence type="ECO:0000313" key="2">
    <source>
        <dbReference type="EMBL" id="ASJ54183.1"/>
    </source>
</evidence>
<keyword evidence="1" id="KW-0732">Signal</keyword>
<reference evidence="2 3" key="1">
    <citation type="submission" date="2016-11" db="EMBL/GenBank/DDBJ databases">
        <authorList>
            <person name="Jaros S."/>
            <person name="Januszkiewicz K."/>
            <person name="Wedrychowicz H."/>
        </authorList>
    </citation>
    <scope>NUCLEOTIDE SEQUENCE [LARGE SCALE GENOMIC DNA]</scope>
    <source>
        <strain evidence="2 3">NF2</strain>
    </source>
</reference>
<feature type="signal peptide" evidence="1">
    <location>
        <begin position="1"/>
        <end position="37"/>
    </location>
</feature>
<dbReference type="EMBL" id="CP018145">
    <property type="protein sequence ID" value="ASJ54183.1"/>
    <property type="molecule type" value="Genomic_DNA"/>
</dbReference>
<dbReference type="Proteomes" id="UP000197781">
    <property type="component" value="Chromosome"/>
</dbReference>
<gene>
    <name evidence="2" type="ORF">BP422_11880</name>
</gene>
<evidence type="ECO:0000313" key="3">
    <source>
        <dbReference type="Proteomes" id="UP000197781"/>
    </source>
</evidence>
<accession>A0A220MGV5</accession>
<dbReference type="RefSeq" id="WP_088907967.1">
    <property type="nucleotide sequence ID" value="NZ_CP018145.1"/>
</dbReference>
<proteinExistence type="predicted"/>
<name>A0A220MGV5_9BACL</name>
<sequence>MFKTSPSSTLRMSKRNFLLAAALSLPLLAGIPTASFAKEATMKKEMGKSITINGYQLEVESNNRSSVADELNSGRLGQLSTSDVVDWYKFTPNSSGLVTVELSGVPNSIPYRVGVTKDPSRSGFLDISLTTGASRTVTFNAVAGTTYYFHVDSYDNYDTSGNYYLIKRL</sequence>
<dbReference type="Gene3D" id="2.60.120.380">
    <property type="match status" value="1"/>
</dbReference>
<dbReference type="SUPFAM" id="SSF89260">
    <property type="entry name" value="Collagen-binding domain"/>
    <property type="match status" value="1"/>
</dbReference>
<evidence type="ECO:0008006" key="4">
    <source>
        <dbReference type="Google" id="ProtNLM"/>
    </source>
</evidence>
<feature type="chain" id="PRO_5013143750" description="Peptidase C-terminal archaeal/bacterial domain-containing protein" evidence="1">
    <location>
        <begin position="38"/>
        <end position="169"/>
    </location>
</feature>
<dbReference type="AlphaFoldDB" id="A0A220MGV5"/>
<organism evidence="2 3">
    <name type="scientific">Brevibacillus formosus</name>
    <dbReference type="NCBI Taxonomy" id="54913"/>
    <lineage>
        <taxon>Bacteria</taxon>
        <taxon>Bacillati</taxon>
        <taxon>Bacillota</taxon>
        <taxon>Bacilli</taxon>
        <taxon>Bacillales</taxon>
        <taxon>Paenibacillaceae</taxon>
        <taxon>Brevibacillus</taxon>
    </lineage>
</organism>
<protein>
    <recommendedName>
        <fullName evidence="4">Peptidase C-terminal archaeal/bacterial domain-containing protein</fullName>
    </recommendedName>
</protein>
<dbReference type="KEGG" id="bfm:BP422_11880"/>